<sequence>MGDGILPLHSLEIFLIHTGSCPKISCLSRGSGQLLGFFLVGADFPVTACTCGTASTNGTSVSIVKVLTTSAFSTRCYFCDCWYL</sequence>
<name>A0AAV7CXF1_ENGPU</name>
<reference evidence="1" key="1">
    <citation type="thesis" date="2020" institute="ProQuest LLC" country="789 East Eisenhower Parkway, Ann Arbor, MI, USA">
        <title>Comparative Genomics and Chromosome Evolution.</title>
        <authorList>
            <person name="Mudd A.B."/>
        </authorList>
    </citation>
    <scope>NUCLEOTIDE SEQUENCE</scope>
    <source>
        <strain evidence="1">237g6f4</strain>
        <tissue evidence="1">Blood</tissue>
    </source>
</reference>
<dbReference type="Proteomes" id="UP000824782">
    <property type="component" value="Unassembled WGS sequence"/>
</dbReference>
<organism evidence="1 2">
    <name type="scientific">Engystomops pustulosus</name>
    <name type="common">Tungara frog</name>
    <name type="synonym">Physalaemus pustulosus</name>
    <dbReference type="NCBI Taxonomy" id="76066"/>
    <lineage>
        <taxon>Eukaryota</taxon>
        <taxon>Metazoa</taxon>
        <taxon>Chordata</taxon>
        <taxon>Craniata</taxon>
        <taxon>Vertebrata</taxon>
        <taxon>Euteleostomi</taxon>
        <taxon>Amphibia</taxon>
        <taxon>Batrachia</taxon>
        <taxon>Anura</taxon>
        <taxon>Neobatrachia</taxon>
        <taxon>Hyloidea</taxon>
        <taxon>Leptodactylidae</taxon>
        <taxon>Leiuperinae</taxon>
        <taxon>Engystomops</taxon>
    </lineage>
</organism>
<proteinExistence type="predicted"/>
<evidence type="ECO:0000313" key="2">
    <source>
        <dbReference type="Proteomes" id="UP000824782"/>
    </source>
</evidence>
<evidence type="ECO:0000313" key="1">
    <source>
        <dbReference type="EMBL" id="KAG8589638.1"/>
    </source>
</evidence>
<protein>
    <submittedName>
        <fullName evidence="1">Uncharacterized protein</fullName>
    </submittedName>
</protein>
<dbReference type="EMBL" id="WNYA01000002">
    <property type="protein sequence ID" value="KAG8589638.1"/>
    <property type="molecule type" value="Genomic_DNA"/>
</dbReference>
<keyword evidence="2" id="KW-1185">Reference proteome</keyword>
<comment type="caution">
    <text evidence="1">The sequence shown here is derived from an EMBL/GenBank/DDBJ whole genome shotgun (WGS) entry which is preliminary data.</text>
</comment>
<gene>
    <name evidence="1" type="ORF">GDO81_006476</name>
</gene>
<accession>A0AAV7CXF1</accession>
<dbReference type="AlphaFoldDB" id="A0AAV7CXF1"/>